<feature type="region of interest" description="Disordered" evidence="1">
    <location>
        <begin position="63"/>
        <end position="87"/>
    </location>
</feature>
<proteinExistence type="predicted"/>
<gene>
    <name evidence="2" type="ORF">UU14_C0016G0030</name>
</gene>
<feature type="compositionally biased region" description="Polar residues" evidence="1">
    <location>
        <begin position="67"/>
        <end position="87"/>
    </location>
</feature>
<evidence type="ECO:0000313" key="3">
    <source>
        <dbReference type="Proteomes" id="UP000034664"/>
    </source>
</evidence>
<protein>
    <submittedName>
        <fullName evidence="2">Uncharacterized protein</fullName>
    </submittedName>
</protein>
<reference evidence="2 3" key="1">
    <citation type="journal article" date="2015" name="Nature">
        <title>rRNA introns, odd ribosomes, and small enigmatic genomes across a large radiation of phyla.</title>
        <authorList>
            <person name="Brown C.T."/>
            <person name="Hug L.A."/>
            <person name="Thomas B.C."/>
            <person name="Sharon I."/>
            <person name="Castelle C.J."/>
            <person name="Singh A."/>
            <person name="Wilkins M.J."/>
            <person name="Williams K.H."/>
            <person name="Banfield J.F."/>
        </authorList>
    </citation>
    <scope>NUCLEOTIDE SEQUENCE [LARGE SCALE GENOMIC DNA]</scope>
</reference>
<name>A0A0G0VIV1_9BACT</name>
<accession>A0A0G0VIV1</accession>
<organism evidence="2 3">
    <name type="scientific">Candidatus Roizmanbacteria bacterium GW2011_GWB1_40_7</name>
    <dbReference type="NCBI Taxonomy" id="1618482"/>
    <lineage>
        <taxon>Bacteria</taxon>
        <taxon>Candidatus Roizmaniibacteriota</taxon>
    </lineage>
</organism>
<dbReference type="EMBL" id="LBZM01000016">
    <property type="protein sequence ID" value="KKR71910.1"/>
    <property type="molecule type" value="Genomic_DNA"/>
</dbReference>
<comment type="caution">
    <text evidence="2">The sequence shown here is derived from an EMBL/GenBank/DDBJ whole genome shotgun (WGS) entry which is preliminary data.</text>
</comment>
<dbReference type="AlphaFoldDB" id="A0A0G0VIV1"/>
<sequence>MKLLRGQSPSFPLSQLLDTNLSNDSIYFRHNREFTMDELKEILRTSKFVLRNMLVFTLPSAKEKSLMQPQRSDTQSPNSTRRSWILC</sequence>
<evidence type="ECO:0000313" key="2">
    <source>
        <dbReference type="EMBL" id="KKR71910.1"/>
    </source>
</evidence>
<dbReference type="Proteomes" id="UP000034664">
    <property type="component" value="Unassembled WGS sequence"/>
</dbReference>
<evidence type="ECO:0000256" key="1">
    <source>
        <dbReference type="SAM" id="MobiDB-lite"/>
    </source>
</evidence>